<name>A0A0M6XYS9_9HYPH</name>
<evidence type="ECO:0000313" key="3">
    <source>
        <dbReference type="Proteomes" id="UP000048926"/>
    </source>
</evidence>
<proteinExistence type="predicted"/>
<sequence length="263" mass="28234">MAGYFGTEQQLKLQQRAEERYGWTMKTPGACCNVRTLGTDDPDALGFDTIFEVLAEDGVFGFRLLEKARQPDLENALTKNGYRLDTWDAFVGDTNAIRAATRSTLSTALPGGIRAFSELDGAEGPLTRSFQEFMATAGIAPFSGSFLNGDHGAAVSVGLMDDAGCLAACAHAYLPHNHHSPYHNYAWGGLVAVAPEHRGKGLGTYVNALMADAALTRLSATHVYELVAATNTTSRRMVEGCGLSLSQELYSGLATRGAERFTR</sequence>
<reference evidence="3" key="1">
    <citation type="submission" date="2015-07" db="EMBL/GenBank/DDBJ databases">
        <authorList>
            <person name="Rodrigo-Torres Lidia"/>
            <person name="Arahal R.David."/>
        </authorList>
    </citation>
    <scope>NUCLEOTIDE SEQUENCE [LARGE SCALE GENOMIC DNA]</scope>
    <source>
        <strain evidence="3">CECT 4801</strain>
    </source>
</reference>
<dbReference type="Gene3D" id="3.40.630.30">
    <property type="match status" value="1"/>
</dbReference>
<keyword evidence="2" id="KW-0808">Transferase</keyword>
<dbReference type="Pfam" id="PF00583">
    <property type="entry name" value="Acetyltransf_1"/>
    <property type="match status" value="1"/>
</dbReference>
<dbReference type="GO" id="GO:0016747">
    <property type="term" value="F:acyltransferase activity, transferring groups other than amino-acyl groups"/>
    <property type="evidence" value="ECO:0007669"/>
    <property type="project" value="InterPro"/>
</dbReference>
<dbReference type="Proteomes" id="UP000048926">
    <property type="component" value="Unassembled WGS sequence"/>
</dbReference>
<evidence type="ECO:0000259" key="1">
    <source>
        <dbReference type="PROSITE" id="PS51186"/>
    </source>
</evidence>
<evidence type="ECO:0000313" key="2">
    <source>
        <dbReference type="EMBL" id="CTQ42168.1"/>
    </source>
</evidence>
<dbReference type="OrthoDB" id="8100468at2"/>
<dbReference type="EMBL" id="CXST01000001">
    <property type="protein sequence ID" value="CTQ42168.1"/>
    <property type="molecule type" value="Genomic_DNA"/>
</dbReference>
<dbReference type="SUPFAM" id="SSF55729">
    <property type="entry name" value="Acyl-CoA N-acyltransferases (Nat)"/>
    <property type="match status" value="1"/>
</dbReference>
<dbReference type="AlphaFoldDB" id="A0A0M6XYS9"/>
<dbReference type="CDD" id="cd04301">
    <property type="entry name" value="NAT_SF"/>
    <property type="match status" value="1"/>
</dbReference>
<dbReference type="STRING" id="187304.B0E33_27125"/>
<organism evidence="2 3">
    <name type="scientific">Roseibium aggregatum</name>
    <dbReference type="NCBI Taxonomy" id="187304"/>
    <lineage>
        <taxon>Bacteria</taxon>
        <taxon>Pseudomonadati</taxon>
        <taxon>Pseudomonadota</taxon>
        <taxon>Alphaproteobacteria</taxon>
        <taxon>Hyphomicrobiales</taxon>
        <taxon>Stappiaceae</taxon>
        <taxon>Roseibium</taxon>
    </lineage>
</organism>
<keyword evidence="3" id="KW-1185">Reference proteome</keyword>
<protein>
    <submittedName>
        <fullName evidence="2">Acetyltransferase (GNAT) family protein</fullName>
    </submittedName>
</protein>
<accession>A0A0M6XYS9</accession>
<dbReference type="RefSeq" id="WP_055654131.1">
    <property type="nucleotide sequence ID" value="NZ_CXST01000001.1"/>
</dbReference>
<gene>
    <name evidence="2" type="ORF">LAL4801_00593</name>
</gene>
<dbReference type="InterPro" id="IPR016181">
    <property type="entry name" value="Acyl_CoA_acyltransferase"/>
</dbReference>
<feature type="domain" description="N-acetyltransferase" evidence="1">
    <location>
        <begin position="95"/>
        <end position="263"/>
    </location>
</feature>
<dbReference type="InterPro" id="IPR000182">
    <property type="entry name" value="GNAT_dom"/>
</dbReference>
<dbReference type="PROSITE" id="PS51186">
    <property type="entry name" value="GNAT"/>
    <property type="match status" value="1"/>
</dbReference>